<comment type="caution">
    <text evidence="2">The sequence shown here is derived from an EMBL/GenBank/DDBJ whole genome shotgun (WGS) entry which is preliminary data.</text>
</comment>
<dbReference type="EMBL" id="JBBPBN010000011">
    <property type="protein sequence ID" value="KAK9029381.1"/>
    <property type="molecule type" value="Genomic_DNA"/>
</dbReference>
<dbReference type="Proteomes" id="UP001396334">
    <property type="component" value="Unassembled WGS sequence"/>
</dbReference>
<reference evidence="2 3" key="1">
    <citation type="journal article" date="2024" name="G3 (Bethesda)">
        <title>Genome assembly of Hibiscus sabdariffa L. provides insights into metabolisms of medicinal natural products.</title>
        <authorList>
            <person name="Kim T."/>
        </authorList>
    </citation>
    <scope>NUCLEOTIDE SEQUENCE [LARGE SCALE GENOMIC DNA]</scope>
    <source>
        <strain evidence="2">TK-2024</strain>
        <tissue evidence="2">Old leaves</tissue>
    </source>
</reference>
<name>A0ABR2SVV9_9ROSI</name>
<organism evidence="2 3">
    <name type="scientific">Hibiscus sabdariffa</name>
    <name type="common">roselle</name>
    <dbReference type="NCBI Taxonomy" id="183260"/>
    <lineage>
        <taxon>Eukaryota</taxon>
        <taxon>Viridiplantae</taxon>
        <taxon>Streptophyta</taxon>
        <taxon>Embryophyta</taxon>
        <taxon>Tracheophyta</taxon>
        <taxon>Spermatophyta</taxon>
        <taxon>Magnoliopsida</taxon>
        <taxon>eudicotyledons</taxon>
        <taxon>Gunneridae</taxon>
        <taxon>Pentapetalae</taxon>
        <taxon>rosids</taxon>
        <taxon>malvids</taxon>
        <taxon>Malvales</taxon>
        <taxon>Malvaceae</taxon>
        <taxon>Malvoideae</taxon>
        <taxon>Hibiscus</taxon>
    </lineage>
</organism>
<feature type="region of interest" description="Disordered" evidence="1">
    <location>
        <begin position="1"/>
        <end position="29"/>
    </location>
</feature>
<proteinExistence type="predicted"/>
<gene>
    <name evidence="2" type="ORF">V6N11_026499</name>
</gene>
<keyword evidence="3" id="KW-1185">Reference proteome</keyword>
<evidence type="ECO:0000313" key="2">
    <source>
        <dbReference type="EMBL" id="KAK9029381.1"/>
    </source>
</evidence>
<accession>A0ABR2SVV9</accession>
<protein>
    <submittedName>
        <fullName evidence="2">Uncharacterized protein</fullName>
    </submittedName>
</protein>
<evidence type="ECO:0000313" key="3">
    <source>
        <dbReference type="Proteomes" id="UP001396334"/>
    </source>
</evidence>
<evidence type="ECO:0000256" key="1">
    <source>
        <dbReference type="SAM" id="MobiDB-lite"/>
    </source>
</evidence>
<sequence>MANISKYLSKRESVKSSPNQSRAPKATAALRKLPMPITLSQTQRNRKVPFGFRHTVVKQTAWPPQNKPVGNPHQCELRGQPFSWEYHLAPHNLGIS</sequence>